<feature type="coiled-coil region" evidence="1">
    <location>
        <begin position="9"/>
        <end position="64"/>
    </location>
</feature>
<name>A0A0F9RHV4_9ZZZZ</name>
<evidence type="ECO:0000313" key="2">
    <source>
        <dbReference type="EMBL" id="KKN54359.1"/>
    </source>
</evidence>
<accession>A0A0F9RHV4</accession>
<comment type="caution">
    <text evidence="2">The sequence shown here is derived from an EMBL/GenBank/DDBJ whole genome shotgun (WGS) entry which is preliminary data.</text>
</comment>
<evidence type="ECO:0000256" key="1">
    <source>
        <dbReference type="SAM" id="Coils"/>
    </source>
</evidence>
<proteinExistence type="predicted"/>
<dbReference type="EMBL" id="LAZR01000932">
    <property type="protein sequence ID" value="KKN54359.1"/>
    <property type="molecule type" value="Genomic_DNA"/>
</dbReference>
<organism evidence="2">
    <name type="scientific">marine sediment metagenome</name>
    <dbReference type="NCBI Taxonomy" id="412755"/>
    <lineage>
        <taxon>unclassified sequences</taxon>
        <taxon>metagenomes</taxon>
        <taxon>ecological metagenomes</taxon>
    </lineage>
</organism>
<reference evidence="2" key="1">
    <citation type="journal article" date="2015" name="Nature">
        <title>Complex archaea that bridge the gap between prokaryotes and eukaryotes.</title>
        <authorList>
            <person name="Spang A."/>
            <person name="Saw J.H."/>
            <person name="Jorgensen S.L."/>
            <person name="Zaremba-Niedzwiedzka K."/>
            <person name="Martijn J."/>
            <person name="Lind A.E."/>
            <person name="van Eijk R."/>
            <person name="Schleper C."/>
            <person name="Guy L."/>
            <person name="Ettema T.J."/>
        </authorList>
    </citation>
    <scope>NUCLEOTIDE SEQUENCE</scope>
</reference>
<keyword evidence="1" id="KW-0175">Coiled coil</keyword>
<gene>
    <name evidence="2" type="ORF">LCGC14_0593370</name>
</gene>
<sequence>MAPGSSDPFADLTREHMQLQMHVDVLEQRIKRLRVKLEHQGKHINRVENSRRDLKKMNKELRESLIGYQEIYGIDYTLFKRVKSG</sequence>
<dbReference type="AlphaFoldDB" id="A0A0F9RHV4"/>
<protein>
    <submittedName>
        <fullName evidence="2">Uncharacterized protein</fullName>
    </submittedName>
</protein>